<protein>
    <submittedName>
        <fullName evidence="1">S-adenosylmethionine decarboxylase</fullName>
    </submittedName>
</protein>
<reference evidence="1 2" key="1">
    <citation type="submission" date="2019-03" db="EMBL/GenBank/DDBJ databases">
        <title>Freshwater and sediment microbial communities from various areas in North America, analyzing microbe dynamics in response to fracking.</title>
        <authorList>
            <person name="Lamendella R."/>
        </authorList>
    </citation>
    <scope>NUCLEOTIDE SEQUENCE [LARGE SCALE GENOMIC DNA]</scope>
    <source>
        <strain evidence="1 2">74A</strain>
    </source>
</reference>
<dbReference type="PANTHER" id="PTHR11570:SF0">
    <property type="entry name" value="S-ADENOSYLMETHIONINE DECARBOXYLASE PROENZYME"/>
    <property type="match status" value="1"/>
</dbReference>
<dbReference type="PANTHER" id="PTHR11570">
    <property type="entry name" value="S-ADENOSYLMETHIONINE DECARBOXYLASE"/>
    <property type="match status" value="1"/>
</dbReference>
<name>A0A4R2FGT5_9GAMM</name>
<dbReference type="AlphaFoldDB" id="A0A4R2FGT5"/>
<dbReference type="Gene3D" id="3.30.360.50">
    <property type="entry name" value="S-adenosylmethionine decarboxylase"/>
    <property type="match status" value="1"/>
</dbReference>
<dbReference type="SUPFAM" id="SSF56276">
    <property type="entry name" value="S-adenosylmethionine decarboxylase"/>
    <property type="match status" value="1"/>
</dbReference>
<dbReference type="InterPro" id="IPR018166">
    <property type="entry name" value="S-AdoMet_deCO2ase_CS"/>
</dbReference>
<gene>
    <name evidence="1" type="ORF">EDC91_11025</name>
</gene>
<keyword evidence="2" id="KW-1185">Reference proteome</keyword>
<evidence type="ECO:0000313" key="1">
    <source>
        <dbReference type="EMBL" id="TCN84986.1"/>
    </source>
</evidence>
<proteinExistence type="predicted"/>
<accession>A0A4R2FGT5</accession>
<evidence type="ECO:0000313" key="2">
    <source>
        <dbReference type="Proteomes" id="UP000294832"/>
    </source>
</evidence>
<dbReference type="Proteomes" id="UP000294832">
    <property type="component" value="Unassembled WGS sequence"/>
</dbReference>
<comment type="caution">
    <text evidence="1">The sequence shown here is derived from an EMBL/GenBank/DDBJ whole genome shotgun (WGS) entry which is preliminary data.</text>
</comment>
<dbReference type="GO" id="GO:0008295">
    <property type="term" value="P:spermidine biosynthetic process"/>
    <property type="evidence" value="ECO:0007669"/>
    <property type="project" value="InterPro"/>
</dbReference>
<dbReference type="InterPro" id="IPR016067">
    <property type="entry name" value="S-AdoMet_deCO2ase_core"/>
</dbReference>
<dbReference type="InterPro" id="IPR048283">
    <property type="entry name" value="AdoMetDC-like"/>
</dbReference>
<dbReference type="EMBL" id="SLWF01000010">
    <property type="protein sequence ID" value="TCN84986.1"/>
    <property type="molecule type" value="Genomic_DNA"/>
</dbReference>
<sequence length="322" mass="36175">MTAGLRACIRLEKMFFEGSEKKIEVIVTPATPSLRALGRPFWEGMVAKAHAEILSSVSNDFCDAYLLSESSLFVWDNRFLMLTCGTTTLVHAATHFVEQLGEAAIAFLSYQRKNEYLSHLQASSFADDLQLLRKKISGKAFRIGHLDSHHHYIFYTDKPYQAEVSDITNELLMYHIGGDAAEYLRSDKQTTAGVRATLALEEMLPGFSFDDFLFEPFGYSVNGIRGREYITIHVTPQENSSYVSFETNLDLAVQPLDIFARLLGVLDPGSWDVIRFNAPHATCGFPAHICLGSANIALEHGYQLHFSHYQQLCHEKLLPEAI</sequence>
<organism evidence="1 2">
    <name type="scientific">Shewanella fodinae</name>
    <dbReference type="NCBI Taxonomy" id="552357"/>
    <lineage>
        <taxon>Bacteria</taxon>
        <taxon>Pseudomonadati</taxon>
        <taxon>Pseudomonadota</taxon>
        <taxon>Gammaproteobacteria</taxon>
        <taxon>Alteromonadales</taxon>
        <taxon>Shewanellaceae</taxon>
        <taxon>Shewanella</taxon>
    </lineage>
</organism>
<dbReference type="GO" id="GO:0004014">
    <property type="term" value="F:adenosylmethionine decarboxylase activity"/>
    <property type="evidence" value="ECO:0007669"/>
    <property type="project" value="InterPro"/>
</dbReference>
<dbReference type="PROSITE" id="PS01336">
    <property type="entry name" value="ADOMETDC"/>
    <property type="match status" value="1"/>
</dbReference>
<dbReference type="Gene3D" id="3.60.90.10">
    <property type="entry name" value="S-adenosylmethionine decarboxylase"/>
    <property type="match status" value="1"/>
</dbReference>
<dbReference type="Pfam" id="PF01536">
    <property type="entry name" value="SAM_decarbox"/>
    <property type="match status" value="1"/>
</dbReference>